<dbReference type="PANTHER" id="PTHR11496">
    <property type="entry name" value="ALCOHOL DEHYDROGENASE"/>
    <property type="match status" value="1"/>
</dbReference>
<dbReference type="Pfam" id="PF00465">
    <property type="entry name" value="Fe-ADH"/>
    <property type="match status" value="1"/>
</dbReference>
<evidence type="ECO:0000259" key="4">
    <source>
        <dbReference type="Pfam" id="PF00465"/>
    </source>
</evidence>
<dbReference type="PANTHER" id="PTHR11496:SF102">
    <property type="entry name" value="ALCOHOL DEHYDROGENASE 4"/>
    <property type="match status" value="1"/>
</dbReference>
<dbReference type="Gene3D" id="1.20.1090.10">
    <property type="entry name" value="Dehydroquinate synthase-like - alpha domain"/>
    <property type="match status" value="1"/>
</dbReference>
<keyword evidence="3" id="KW-0520">NAD</keyword>
<dbReference type="FunFam" id="1.20.1090.10:FF:000001">
    <property type="entry name" value="Aldehyde-alcohol dehydrogenase"/>
    <property type="match status" value="1"/>
</dbReference>
<dbReference type="Pfam" id="PF25137">
    <property type="entry name" value="ADH_Fe_C"/>
    <property type="match status" value="1"/>
</dbReference>
<reference evidence="6" key="1">
    <citation type="journal article" date="2021" name="PeerJ">
        <title>Extensive microbial diversity within the chicken gut microbiome revealed by metagenomics and culture.</title>
        <authorList>
            <person name="Gilroy R."/>
            <person name="Ravi A."/>
            <person name="Getino M."/>
            <person name="Pursley I."/>
            <person name="Horton D.L."/>
            <person name="Alikhan N.F."/>
            <person name="Baker D."/>
            <person name="Gharbi K."/>
            <person name="Hall N."/>
            <person name="Watson M."/>
            <person name="Adriaenssens E.M."/>
            <person name="Foster-Nyarko E."/>
            <person name="Jarju S."/>
            <person name="Secka A."/>
            <person name="Antonio M."/>
            <person name="Oren A."/>
            <person name="Chaudhuri R.R."/>
            <person name="La Ragione R."/>
            <person name="Hildebrand F."/>
            <person name="Pallen M.J."/>
        </authorList>
    </citation>
    <scope>NUCLEOTIDE SEQUENCE</scope>
    <source>
        <strain evidence="6">421</strain>
    </source>
</reference>
<dbReference type="InterPro" id="IPR039697">
    <property type="entry name" value="Alcohol_dehydrogenase_Fe"/>
</dbReference>
<dbReference type="Proteomes" id="UP000824205">
    <property type="component" value="Unassembled WGS sequence"/>
</dbReference>
<dbReference type="AlphaFoldDB" id="A0A9D1RFY0"/>
<evidence type="ECO:0000256" key="1">
    <source>
        <dbReference type="ARBA" id="ARBA00007358"/>
    </source>
</evidence>
<protein>
    <submittedName>
        <fullName evidence="6">Iron-containing alcohol dehydrogenase</fullName>
    </submittedName>
</protein>
<evidence type="ECO:0000313" key="6">
    <source>
        <dbReference type="EMBL" id="HIW85897.1"/>
    </source>
</evidence>
<gene>
    <name evidence="6" type="ORF">IAA48_05320</name>
</gene>
<comment type="caution">
    <text evidence="6">The sequence shown here is derived from an EMBL/GenBank/DDBJ whole genome shotgun (WGS) entry which is preliminary data.</text>
</comment>
<dbReference type="CDD" id="cd08194">
    <property type="entry name" value="Fe-ADH-like"/>
    <property type="match status" value="1"/>
</dbReference>
<evidence type="ECO:0000256" key="3">
    <source>
        <dbReference type="ARBA" id="ARBA00023027"/>
    </source>
</evidence>
<name>A0A9D1RFY0_9FIRM</name>
<accession>A0A9D1RFY0</accession>
<evidence type="ECO:0000256" key="2">
    <source>
        <dbReference type="ARBA" id="ARBA00023002"/>
    </source>
</evidence>
<evidence type="ECO:0000259" key="5">
    <source>
        <dbReference type="Pfam" id="PF25137"/>
    </source>
</evidence>
<dbReference type="FunFam" id="3.40.50.1970:FF:000003">
    <property type="entry name" value="Alcohol dehydrogenase, iron-containing"/>
    <property type="match status" value="1"/>
</dbReference>
<dbReference type="PROSITE" id="PS00913">
    <property type="entry name" value="ADH_IRON_1"/>
    <property type="match status" value="1"/>
</dbReference>
<sequence>MGNQFIMPGKIVYGENALENAAPLLADMGKKALIVTDRFMVRSGNVRPVEDILSGLGIAFSVFDGVNSEPTDVIIDMGIQQYRDENCDFLIALGGGSPIDAMKAIGAVATNGGEIDDYYGKVISIPTPPMVAVPTTSGTGSEATQFTIITNTKRDIKMLLKGPVLMPDLAIDDPKFTVTAPPSITAATGLDALCHAAEAYTSRKAQPLTDDLAVSAVKRIFKNLPVCYAEPKNIKAREEMSLAALEAGVAFNNASVTIIHGMSRPIGALFHVAHGISNAMLIEECFKFALDGAYSRFADLGRAIKVAHRADDDRTAAEAFLNACSELCRTCEIPTLAEYGIDKGKFFEAIEKMTDDAIDSGSPANTIKNVTRKDIIKIYKNLWK</sequence>
<feature type="domain" description="Alcohol dehydrogenase iron-type/glycerol dehydrogenase GldA" evidence="4">
    <location>
        <begin position="8"/>
        <end position="174"/>
    </location>
</feature>
<dbReference type="Gene3D" id="3.40.50.1970">
    <property type="match status" value="1"/>
</dbReference>
<keyword evidence="2" id="KW-0560">Oxidoreductase</keyword>
<dbReference type="InterPro" id="IPR056798">
    <property type="entry name" value="ADH_Fe_C"/>
</dbReference>
<dbReference type="InterPro" id="IPR001670">
    <property type="entry name" value="ADH_Fe/GldA"/>
</dbReference>
<dbReference type="GO" id="GO:0004022">
    <property type="term" value="F:alcohol dehydrogenase (NAD+) activity"/>
    <property type="evidence" value="ECO:0007669"/>
    <property type="project" value="TreeGrafter"/>
</dbReference>
<dbReference type="GO" id="GO:0046872">
    <property type="term" value="F:metal ion binding"/>
    <property type="evidence" value="ECO:0007669"/>
    <property type="project" value="InterPro"/>
</dbReference>
<comment type="similarity">
    <text evidence="1">Belongs to the iron-containing alcohol dehydrogenase family.</text>
</comment>
<feature type="domain" description="Fe-containing alcohol dehydrogenase-like C-terminal" evidence="5">
    <location>
        <begin position="185"/>
        <end position="382"/>
    </location>
</feature>
<dbReference type="EMBL" id="DXGE01000024">
    <property type="protein sequence ID" value="HIW85897.1"/>
    <property type="molecule type" value="Genomic_DNA"/>
</dbReference>
<dbReference type="InterPro" id="IPR018211">
    <property type="entry name" value="ADH_Fe_CS"/>
</dbReference>
<organism evidence="6 7">
    <name type="scientific">Candidatus Eubacterium faecipullorum</name>
    <dbReference type="NCBI Taxonomy" id="2838571"/>
    <lineage>
        <taxon>Bacteria</taxon>
        <taxon>Bacillati</taxon>
        <taxon>Bacillota</taxon>
        <taxon>Clostridia</taxon>
        <taxon>Eubacteriales</taxon>
        <taxon>Eubacteriaceae</taxon>
        <taxon>Eubacterium</taxon>
    </lineage>
</organism>
<evidence type="ECO:0000313" key="7">
    <source>
        <dbReference type="Proteomes" id="UP000824205"/>
    </source>
</evidence>
<proteinExistence type="inferred from homology"/>
<reference evidence="6" key="2">
    <citation type="submission" date="2021-04" db="EMBL/GenBank/DDBJ databases">
        <authorList>
            <person name="Gilroy R."/>
        </authorList>
    </citation>
    <scope>NUCLEOTIDE SEQUENCE</scope>
    <source>
        <strain evidence="6">421</strain>
    </source>
</reference>
<dbReference type="SUPFAM" id="SSF56796">
    <property type="entry name" value="Dehydroquinate synthase-like"/>
    <property type="match status" value="1"/>
</dbReference>